<comment type="caution">
    <text evidence="2">The sequence shown here is derived from an EMBL/GenBank/DDBJ whole genome shotgun (WGS) entry which is preliminary data.</text>
</comment>
<accession>A0A5C7GJ93</accession>
<organism evidence="2 3">
    <name type="scientific">Seonamhaeicola maritimus</name>
    <dbReference type="NCBI Taxonomy" id="2591822"/>
    <lineage>
        <taxon>Bacteria</taxon>
        <taxon>Pseudomonadati</taxon>
        <taxon>Bacteroidota</taxon>
        <taxon>Flavobacteriia</taxon>
        <taxon>Flavobacteriales</taxon>
        <taxon>Flavobacteriaceae</taxon>
    </lineage>
</organism>
<gene>
    <name evidence="2" type="ORF">FUA22_00625</name>
</gene>
<dbReference type="Proteomes" id="UP000321080">
    <property type="component" value="Unassembled WGS sequence"/>
</dbReference>
<sequence>MKLYLFFTIGFLTLSYGQKHNPTSWKSFERHNLKFENREARVIVPNKALEGNPWIWKARFPKYHAGIDSTLVAKGFHLAYINTDNMFGCPEAVKIRNRFYDFIVSKYKLQKKVALHGHSRGGLFTYNWAKKNPEKVACIYVDAPVCDIKSWPAGFGTSKGSRKEWEILKKEYGFKSDEEAKDYKDNPLDNLEQLANAKVSILHTISLKDEVVPPEENSIKLVNNYIRLGGKATIYPCVEGIQKSNGHHYDIDNPKIVIDFIKRNTLK</sequence>
<dbReference type="Gene3D" id="3.40.50.1820">
    <property type="entry name" value="alpha/beta hydrolase"/>
    <property type="match status" value="1"/>
</dbReference>
<reference evidence="2 3" key="1">
    <citation type="submission" date="2019-08" db="EMBL/GenBank/DDBJ databases">
        <title>Seonamhaeicola sediminis sp. nov., isolated from marine sediment.</title>
        <authorList>
            <person name="Cao W.R."/>
        </authorList>
    </citation>
    <scope>NUCLEOTIDE SEQUENCE [LARGE SCALE GENOMIC DNA]</scope>
    <source>
        <strain evidence="2 3">1505</strain>
    </source>
</reference>
<feature type="domain" description="Peptidase S9 prolyl oligopeptidase catalytic" evidence="1">
    <location>
        <begin position="109"/>
        <end position="230"/>
    </location>
</feature>
<dbReference type="InterPro" id="IPR029058">
    <property type="entry name" value="AB_hydrolase_fold"/>
</dbReference>
<name>A0A5C7GJ93_9FLAO</name>
<dbReference type="AlphaFoldDB" id="A0A5C7GJ93"/>
<dbReference type="EMBL" id="VRKQ01000008">
    <property type="protein sequence ID" value="TXG38420.1"/>
    <property type="molecule type" value="Genomic_DNA"/>
</dbReference>
<keyword evidence="3" id="KW-1185">Reference proteome</keyword>
<dbReference type="RefSeq" id="WP_147765564.1">
    <property type="nucleotide sequence ID" value="NZ_VRKQ01000008.1"/>
</dbReference>
<evidence type="ECO:0000313" key="2">
    <source>
        <dbReference type="EMBL" id="TXG38420.1"/>
    </source>
</evidence>
<dbReference type="InterPro" id="IPR001375">
    <property type="entry name" value="Peptidase_S9_cat"/>
</dbReference>
<evidence type="ECO:0000259" key="1">
    <source>
        <dbReference type="Pfam" id="PF00326"/>
    </source>
</evidence>
<dbReference type="Pfam" id="PF00326">
    <property type="entry name" value="Peptidase_S9"/>
    <property type="match status" value="1"/>
</dbReference>
<dbReference type="SUPFAM" id="SSF53474">
    <property type="entry name" value="alpha/beta-Hydrolases"/>
    <property type="match status" value="1"/>
</dbReference>
<evidence type="ECO:0000313" key="3">
    <source>
        <dbReference type="Proteomes" id="UP000321080"/>
    </source>
</evidence>
<dbReference type="OrthoDB" id="9816001at2"/>
<dbReference type="GO" id="GO:0008236">
    <property type="term" value="F:serine-type peptidase activity"/>
    <property type="evidence" value="ECO:0007669"/>
    <property type="project" value="InterPro"/>
</dbReference>
<dbReference type="GO" id="GO:0006508">
    <property type="term" value="P:proteolysis"/>
    <property type="evidence" value="ECO:0007669"/>
    <property type="project" value="InterPro"/>
</dbReference>
<proteinExistence type="predicted"/>
<protein>
    <submittedName>
        <fullName evidence="2">Prolyl oligopeptidase family serine peptidase</fullName>
    </submittedName>
</protein>